<organism evidence="4 5">
    <name type="scientific">Halanaerobacter jeridensis</name>
    <dbReference type="NCBI Taxonomy" id="706427"/>
    <lineage>
        <taxon>Bacteria</taxon>
        <taxon>Bacillati</taxon>
        <taxon>Bacillota</taxon>
        <taxon>Clostridia</taxon>
        <taxon>Halanaerobiales</taxon>
        <taxon>Halobacteroidaceae</taxon>
        <taxon>Halanaerobacter</taxon>
    </lineage>
</organism>
<dbReference type="Pfam" id="PF03323">
    <property type="entry name" value="GerA"/>
    <property type="match status" value="1"/>
</dbReference>
<dbReference type="PANTHER" id="PTHR22550:SF9">
    <property type="entry name" value="STAGE V SPORULATION PROTEIN AF"/>
    <property type="match status" value="1"/>
</dbReference>
<evidence type="ECO:0000256" key="1">
    <source>
        <dbReference type="ARBA" id="ARBA00005278"/>
    </source>
</evidence>
<accession>A0A938XR68</accession>
<dbReference type="AlphaFoldDB" id="A0A938XR68"/>
<proteinExistence type="inferred from homology"/>
<feature type="transmembrane region" description="Helical" evidence="3">
    <location>
        <begin position="355"/>
        <end position="376"/>
    </location>
</feature>
<dbReference type="PANTHER" id="PTHR22550">
    <property type="entry name" value="SPORE GERMINATION PROTEIN"/>
    <property type="match status" value="1"/>
</dbReference>
<keyword evidence="3" id="KW-1133">Transmembrane helix</keyword>
<comment type="similarity">
    <text evidence="1">Belongs to the GerABKA family.</text>
</comment>
<feature type="transmembrane region" description="Helical" evidence="3">
    <location>
        <begin position="287"/>
        <end position="308"/>
    </location>
</feature>
<evidence type="ECO:0000256" key="3">
    <source>
        <dbReference type="SAM" id="Phobius"/>
    </source>
</evidence>
<feature type="transmembrane region" description="Helical" evidence="3">
    <location>
        <begin position="409"/>
        <end position="436"/>
    </location>
</feature>
<evidence type="ECO:0000313" key="5">
    <source>
        <dbReference type="Proteomes" id="UP000774000"/>
    </source>
</evidence>
<dbReference type="InterPro" id="IPR004995">
    <property type="entry name" value="Spore_Ger"/>
</dbReference>
<reference evidence="4" key="1">
    <citation type="submission" date="2021-01" db="EMBL/GenBank/DDBJ databases">
        <title>Genomic Encyclopedia of Type Strains, Phase IV (KMG-IV): sequencing the most valuable type-strain genomes for metagenomic binning, comparative biology and taxonomic classification.</title>
        <authorList>
            <person name="Goeker M."/>
        </authorList>
    </citation>
    <scope>NUCLEOTIDE SEQUENCE</scope>
    <source>
        <strain evidence="4">DSM 23230</strain>
    </source>
</reference>
<keyword evidence="5" id="KW-1185">Reference proteome</keyword>
<protein>
    <submittedName>
        <fullName evidence="4">Stage V sporulation protein AF</fullName>
    </submittedName>
</protein>
<evidence type="ECO:0000313" key="4">
    <source>
        <dbReference type="EMBL" id="MBM7555274.1"/>
    </source>
</evidence>
<name>A0A938XR68_9FIRM</name>
<comment type="caution">
    <text evidence="4">The sequence shown here is derived from an EMBL/GenBank/DDBJ whole genome shotgun (WGS) entry which is preliminary data.</text>
</comment>
<dbReference type="PIRSF" id="PIRSF005690">
    <property type="entry name" value="GerBA"/>
    <property type="match status" value="1"/>
</dbReference>
<keyword evidence="3" id="KW-0812">Transmembrane</keyword>
<dbReference type="EMBL" id="JAFBDQ010000001">
    <property type="protein sequence ID" value="MBM7555274.1"/>
    <property type="molecule type" value="Genomic_DNA"/>
</dbReference>
<dbReference type="GO" id="GO:0016020">
    <property type="term" value="C:membrane"/>
    <property type="evidence" value="ECO:0007669"/>
    <property type="project" value="InterPro"/>
</dbReference>
<dbReference type="InterPro" id="IPR050768">
    <property type="entry name" value="UPF0353/GerABKA_families"/>
</dbReference>
<keyword evidence="2 3" id="KW-0472">Membrane</keyword>
<evidence type="ECO:0000256" key="2">
    <source>
        <dbReference type="ARBA" id="ARBA00023136"/>
    </source>
</evidence>
<sequence length="484" mass="54493">MKLEISKDLSKNLTAIKEEIGGPKTFDLVNRDFEIGDKEVSLVFIDSFAKGDLLNKILEFLMKTKREEISIDVLKKLLNNRLPILEVTVVDKIDDLIDEVLSGPQALLIDGIDQAIIIDARTWMSRTPEEPELEKATRGPEDGFIETMLFNLQMIRRRIRDPKLRAEVIKVGQRSQTDTCVVYIDDIANLSLVEDIKDRLNKIEVDGLPLADRTIEDYLVGDKFNLLPKVRYTNRADIASSHLLEGKICVIVDNSPTVLLLPATMFDHTQTLEDYRQPPIPGTYINLLRLCSILISLFLPALWLLFAYNPNWLPEILQIIGPKEIGKIPLGIQFVLASIGIDLIRIASIQTPSSLATSLGLIGALMLGEFSVKVGLFAPEVILYMAIAAISSFTIPGFEFSLTLKLFRLFLIIAVILFKGLGLIVGSVIVFLIFALSKSFGTPYLWPLLPFNWQALKTYFIRQSTLSLDKRRSNVHQLEDQTRK</sequence>
<dbReference type="GO" id="GO:0009847">
    <property type="term" value="P:spore germination"/>
    <property type="evidence" value="ECO:0007669"/>
    <property type="project" value="InterPro"/>
</dbReference>
<dbReference type="RefSeq" id="WP_239550831.1">
    <property type="nucleotide sequence ID" value="NZ_JAFBDQ010000001.1"/>
</dbReference>
<feature type="transmembrane region" description="Helical" evidence="3">
    <location>
        <begin position="382"/>
        <end position="402"/>
    </location>
</feature>
<gene>
    <name evidence="4" type="ORF">JOC47_000098</name>
</gene>
<dbReference type="Proteomes" id="UP000774000">
    <property type="component" value="Unassembled WGS sequence"/>
</dbReference>